<feature type="compositionally biased region" description="Polar residues" evidence="5">
    <location>
        <begin position="662"/>
        <end position="675"/>
    </location>
</feature>
<evidence type="ECO:0000256" key="2">
    <source>
        <dbReference type="ARBA" id="ARBA00022490"/>
    </source>
</evidence>
<dbReference type="InterPro" id="IPR024957">
    <property type="entry name" value="Cep57_MT-bd_dom"/>
</dbReference>
<evidence type="ECO:0000256" key="3">
    <source>
        <dbReference type="ARBA" id="ARBA00023212"/>
    </source>
</evidence>
<feature type="region of interest" description="Disordered" evidence="5">
    <location>
        <begin position="1"/>
        <end position="74"/>
    </location>
</feature>
<name>A0A4U0XJC3_9PEZI</name>
<dbReference type="PANTHER" id="PTHR19336:SF9">
    <property type="entry name" value="SPINDLE POLE BODY PROTEIN PPC89"/>
    <property type="match status" value="1"/>
</dbReference>
<dbReference type="OrthoDB" id="76453at2759"/>
<dbReference type="AlphaFoldDB" id="A0A4U0XJC3"/>
<feature type="compositionally biased region" description="Basic and acidic residues" evidence="5">
    <location>
        <begin position="648"/>
        <end position="661"/>
    </location>
</feature>
<evidence type="ECO:0000313" key="9">
    <source>
        <dbReference type="Proteomes" id="UP000308768"/>
    </source>
</evidence>
<dbReference type="PANTHER" id="PTHR19336">
    <property type="entry name" value="UNCHARACTERIZED DUF1167"/>
    <property type="match status" value="1"/>
</dbReference>
<feature type="region of interest" description="Disordered" evidence="5">
    <location>
        <begin position="266"/>
        <end position="295"/>
    </location>
</feature>
<feature type="region of interest" description="Disordered" evidence="5">
    <location>
        <begin position="597"/>
        <end position="720"/>
    </location>
</feature>
<evidence type="ECO:0008006" key="10">
    <source>
        <dbReference type="Google" id="ProtNLM"/>
    </source>
</evidence>
<feature type="compositionally biased region" description="Basic and acidic residues" evidence="5">
    <location>
        <begin position="822"/>
        <end position="845"/>
    </location>
</feature>
<feature type="compositionally biased region" description="Acidic residues" evidence="5">
    <location>
        <begin position="707"/>
        <end position="718"/>
    </location>
</feature>
<feature type="region of interest" description="Disordered" evidence="5">
    <location>
        <begin position="419"/>
        <end position="448"/>
    </location>
</feature>
<evidence type="ECO:0000313" key="8">
    <source>
        <dbReference type="EMBL" id="TKA75483.1"/>
    </source>
</evidence>
<dbReference type="Proteomes" id="UP000308768">
    <property type="component" value="Unassembled WGS sequence"/>
</dbReference>
<feature type="region of interest" description="Disordered" evidence="5">
    <location>
        <begin position="123"/>
        <end position="178"/>
    </location>
</feature>
<dbReference type="InterPro" id="IPR025925">
    <property type="entry name" value="PPC89_CLD"/>
</dbReference>
<keyword evidence="4" id="KW-0175">Coiled coil</keyword>
<keyword evidence="3" id="KW-0206">Cytoskeleton</keyword>
<feature type="domain" description="PPC89 centrosome localisation" evidence="7">
    <location>
        <begin position="466"/>
        <end position="531"/>
    </location>
</feature>
<feature type="compositionally biased region" description="Polar residues" evidence="5">
    <location>
        <begin position="270"/>
        <end position="292"/>
    </location>
</feature>
<evidence type="ECO:0000256" key="5">
    <source>
        <dbReference type="SAM" id="MobiDB-lite"/>
    </source>
</evidence>
<evidence type="ECO:0000256" key="4">
    <source>
        <dbReference type="SAM" id="Coils"/>
    </source>
</evidence>
<feature type="region of interest" description="Disordered" evidence="5">
    <location>
        <begin position="767"/>
        <end position="847"/>
    </location>
</feature>
<dbReference type="STRING" id="331657.A0A4U0XJC3"/>
<feature type="compositionally biased region" description="Polar residues" evidence="5">
    <location>
        <begin position="140"/>
        <end position="158"/>
    </location>
</feature>
<keyword evidence="9" id="KW-1185">Reference proteome</keyword>
<dbReference type="InterPro" id="IPR051756">
    <property type="entry name" value="Centrosomal_MT-associated"/>
</dbReference>
<feature type="compositionally biased region" description="Polar residues" evidence="5">
    <location>
        <begin position="46"/>
        <end position="74"/>
    </location>
</feature>
<evidence type="ECO:0000259" key="6">
    <source>
        <dbReference type="Pfam" id="PF06657"/>
    </source>
</evidence>
<evidence type="ECO:0000259" key="7">
    <source>
        <dbReference type="Pfam" id="PF14197"/>
    </source>
</evidence>
<feature type="compositionally biased region" description="Basic and acidic residues" evidence="5">
    <location>
        <begin position="437"/>
        <end position="448"/>
    </location>
</feature>
<proteinExistence type="predicted"/>
<feature type="region of interest" description="Disordered" evidence="5">
    <location>
        <begin position="1083"/>
        <end position="1131"/>
    </location>
</feature>
<feature type="compositionally biased region" description="Acidic residues" evidence="5">
    <location>
        <begin position="1099"/>
        <end position="1118"/>
    </location>
</feature>
<comment type="caution">
    <text evidence="8">The sequence shown here is derived from an EMBL/GenBank/DDBJ whole genome shotgun (WGS) entry which is preliminary data.</text>
</comment>
<sequence length="1131" mass="124092">MALSAEPEQRARLIREMSRNSNRNRSQNMLTSPPVPAHDLDHDFGTMSSFDPENEAINSTRQLDDTATQPPLPNLRSSAQRFAFYHPPEPDFHIDTSALGQAFPDFSQDGSSDEHSMSIELGRGAKRSARNTPDKVNHSADLSSNAVFTMGNDSQYEVTGTPPIRPRIAPRRSDGIERGSLRKEASVRRAVTLPQVEVEAASAHLAKTSDHISGMGRSASGTRRTLSDMHAKVTSDSDSSYIGEERPQATVTITTKNTRFGNGKVREVSASGSGVPSRFTSAHGLQSASQTPRRPGLATLTNAGSVTGNQTQQSFMLPDLPNLTELVSGVWKDGTPVFSRTTKSHSRFASGSYPSRFGNGQLNHVPIDSIPIPADEKAIFASLQLLKDKVSQLETEKSEAEKRMEEYEGEIIELRSQVQMEQRLRRPDSALGSDEEGSSKDKWRIEKTSRSSSMLRLNCTDNRTGLESSIKSLQGRLDRGDRKVSVADIAVKRITQERDNLVTQLGVAFYNSEELKAESEALHTENDTLRTEVDDLRNEVDTLSRENGDLRVQLARSTAQHQEATHQWTRKETELREKISRREEAVREMQDMTREIWNGRKTQTEQDDDPLQNKKQSSVAPMESVAECSRKRRTSGRLGQETQARIANRVEQEVRKSRSEGLTKSCQSTSAQQDGNARARPGSKPRQATVQKSRRTSASRPIIHENAEDEASEAESTTDLDVLKKASTKVRPSVDADRTTGSATMDLTYLSFMDGNEIAKLRQTLEEERRAARHQRTTSAPVQAQRDETLRSAASNTRLPMTRKSSMKDVTGTAKAGIAHNADNEHTGRLSIDPGDHNDAEHSDGDVDAVGIRVPKVRIVSPNASSQTNNDHDPKEITEVSILSNVSRRRRGPAFEEMTSAFILPDVTLHALRPNDRLEEAKGATPPAAAHDAKTCTACPPYPTTATTLPIPTPVPVSARGPTDIDATLRPSQPPPLALAAVLKQLTDELAHLKLELTRHEAAYNAHDPSLGKRHRKATKARIERLMGEIEKRADQVYALYDVLEGLGEEGCAEMAEREIEDTLMSVGIEVGRGVDVGAGAGTGAGTRAAGEELGFGDSGDESEELPWDGVSDLEDEERAAGVERRQSTGL</sequence>
<dbReference type="GO" id="GO:0005815">
    <property type="term" value="C:microtubule organizing center"/>
    <property type="evidence" value="ECO:0007669"/>
    <property type="project" value="UniProtKB-SubCell"/>
</dbReference>
<gene>
    <name evidence="8" type="ORF">B0A49_02014</name>
</gene>
<feature type="domain" description="Cep57 centrosome microtubule-binding" evidence="6">
    <location>
        <begin position="967"/>
        <end position="1043"/>
    </location>
</feature>
<dbReference type="Gene3D" id="1.10.287.1490">
    <property type="match status" value="1"/>
</dbReference>
<dbReference type="Pfam" id="PF06657">
    <property type="entry name" value="Cep57_MT_bd"/>
    <property type="match status" value="1"/>
</dbReference>
<dbReference type="Pfam" id="PF14197">
    <property type="entry name" value="Cep57_CLD_2"/>
    <property type="match status" value="1"/>
</dbReference>
<comment type="subcellular location">
    <subcellularLocation>
        <location evidence="1">Cytoplasm</location>
        <location evidence="1">Cytoskeleton</location>
        <location evidence="1">Microtubule organizing center</location>
    </subcellularLocation>
</comment>
<dbReference type="GO" id="GO:0008017">
    <property type="term" value="F:microtubule binding"/>
    <property type="evidence" value="ECO:0007669"/>
    <property type="project" value="InterPro"/>
</dbReference>
<feature type="compositionally biased region" description="Basic and acidic residues" evidence="5">
    <location>
        <begin position="1119"/>
        <end position="1131"/>
    </location>
</feature>
<accession>A0A4U0XJC3</accession>
<reference evidence="8 9" key="1">
    <citation type="submission" date="2017-03" db="EMBL/GenBank/DDBJ databases">
        <title>Genomes of endolithic fungi from Antarctica.</title>
        <authorList>
            <person name="Coleine C."/>
            <person name="Masonjones S."/>
            <person name="Stajich J.E."/>
        </authorList>
    </citation>
    <scope>NUCLEOTIDE SEQUENCE [LARGE SCALE GENOMIC DNA]</scope>
    <source>
        <strain evidence="8 9">CCFEE 5187</strain>
    </source>
</reference>
<evidence type="ECO:0000256" key="1">
    <source>
        <dbReference type="ARBA" id="ARBA00004267"/>
    </source>
</evidence>
<dbReference type="EMBL" id="NAJN01000290">
    <property type="protein sequence ID" value="TKA75483.1"/>
    <property type="molecule type" value="Genomic_DNA"/>
</dbReference>
<feature type="coiled-coil region" evidence="4">
    <location>
        <begin position="512"/>
        <end position="595"/>
    </location>
</feature>
<protein>
    <recommendedName>
        <fullName evidence="10">Cep57 centrosome microtubule-binding domain-containing protein</fullName>
    </recommendedName>
</protein>
<keyword evidence="2" id="KW-0963">Cytoplasm</keyword>
<feature type="compositionally biased region" description="Basic and acidic residues" evidence="5">
    <location>
        <begin position="7"/>
        <end position="18"/>
    </location>
</feature>
<organism evidence="8 9">
    <name type="scientific">Cryomyces minteri</name>
    <dbReference type="NCBI Taxonomy" id="331657"/>
    <lineage>
        <taxon>Eukaryota</taxon>
        <taxon>Fungi</taxon>
        <taxon>Dikarya</taxon>
        <taxon>Ascomycota</taxon>
        <taxon>Pezizomycotina</taxon>
        <taxon>Dothideomycetes</taxon>
        <taxon>Dothideomycetes incertae sedis</taxon>
        <taxon>Cryomyces</taxon>
    </lineage>
</organism>